<evidence type="ECO:0000313" key="2">
    <source>
        <dbReference type="Proteomes" id="UP001165042"/>
    </source>
</evidence>
<evidence type="ECO:0000313" key="1">
    <source>
        <dbReference type="EMBL" id="GLW94914.1"/>
    </source>
</evidence>
<organism evidence="1 2">
    <name type="scientific">Actinokineospora globicatena</name>
    <dbReference type="NCBI Taxonomy" id="103729"/>
    <lineage>
        <taxon>Bacteria</taxon>
        <taxon>Bacillati</taxon>
        <taxon>Actinomycetota</taxon>
        <taxon>Actinomycetes</taxon>
        <taxon>Pseudonocardiales</taxon>
        <taxon>Pseudonocardiaceae</taxon>
        <taxon>Actinokineospora</taxon>
    </lineage>
</organism>
<dbReference type="AlphaFoldDB" id="A0A9W6QUN9"/>
<sequence>MSVHAGLFVGRLGAVGRGVNPAGRCQPLSATDDSASMLLISTISYIDNGLWVARVWERYEHGRGIANYT</sequence>
<dbReference type="EMBL" id="BSSD01000011">
    <property type="protein sequence ID" value="GLW94914.1"/>
    <property type="molecule type" value="Genomic_DNA"/>
</dbReference>
<dbReference type="Proteomes" id="UP001165042">
    <property type="component" value="Unassembled WGS sequence"/>
</dbReference>
<accession>A0A9W6QUN9</accession>
<proteinExistence type="predicted"/>
<name>A0A9W6QUN9_9PSEU</name>
<gene>
    <name evidence="1" type="ORF">Aglo03_57300</name>
</gene>
<protein>
    <submittedName>
        <fullName evidence="1">Uncharacterized protein</fullName>
    </submittedName>
</protein>
<keyword evidence="2" id="KW-1185">Reference proteome</keyword>
<reference evidence="1" key="1">
    <citation type="submission" date="2023-02" db="EMBL/GenBank/DDBJ databases">
        <title>Actinokineospora globicatena NBRC 15670.</title>
        <authorList>
            <person name="Ichikawa N."/>
            <person name="Sato H."/>
            <person name="Tonouchi N."/>
        </authorList>
    </citation>
    <scope>NUCLEOTIDE SEQUENCE</scope>
    <source>
        <strain evidence="1">NBRC 15670</strain>
    </source>
</reference>
<comment type="caution">
    <text evidence="1">The sequence shown here is derived from an EMBL/GenBank/DDBJ whole genome shotgun (WGS) entry which is preliminary data.</text>
</comment>